<comment type="cofactor">
    <cofactor evidence="6">
        <name>pyridoxal 5'-phosphate</name>
        <dbReference type="ChEBI" id="CHEBI:597326"/>
    </cofactor>
</comment>
<evidence type="ECO:0000256" key="3">
    <source>
        <dbReference type="ARBA" id="ARBA00022679"/>
    </source>
</evidence>
<dbReference type="PANTHER" id="PTHR13693:SF3">
    <property type="entry name" value="LD36009P"/>
    <property type="match status" value="1"/>
</dbReference>
<evidence type="ECO:0000313" key="9">
    <source>
        <dbReference type="Proteomes" id="UP000708208"/>
    </source>
</evidence>
<reference evidence="8" key="1">
    <citation type="submission" date="2021-06" db="EMBL/GenBank/DDBJ databases">
        <authorList>
            <person name="Hodson N. C."/>
            <person name="Mongue J. A."/>
            <person name="Jaron S. K."/>
        </authorList>
    </citation>
    <scope>NUCLEOTIDE SEQUENCE</scope>
</reference>
<dbReference type="GO" id="GO:0046513">
    <property type="term" value="P:ceramide biosynthetic process"/>
    <property type="evidence" value="ECO:0007669"/>
    <property type="project" value="TreeGrafter"/>
</dbReference>
<dbReference type="GO" id="GO:0004758">
    <property type="term" value="F:serine C-palmitoyltransferase activity"/>
    <property type="evidence" value="ECO:0007669"/>
    <property type="project" value="UniProtKB-EC"/>
</dbReference>
<dbReference type="GO" id="GO:0017059">
    <property type="term" value="C:serine palmitoyltransferase complex"/>
    <property type="evidence" value="ECO:0007669"/>
    <property type="project" value="TreeGrafter"/>
</dbReference>
<dbReference type="InterPro" id="IPR004839">
    <property type="entry name" value="Aminotransferase_I/II_large"/>
</dbReference>
<gene>
    <name evidence="8" type="ORF">AFUS01_LOCUS26623</name>
</gene>
<comment type="catalytic activity">
    <reaction evidence="5">
        <text>L-serine + hexadecanoyl-CoA + H(+) = 3-oxosphinganine + CO2 + CoA</text>
        <dbReference type="Rhea" id="RHEA:14761"/>
        <dbReference type="ChEBI" id="CHEBI:15378"/>
        <dbReference type="ChEBI" id="CHEBI:16526"/>
        <dbReference type="ChEBI" id="CHEBI:33384"/>
        <dbReference type="ChEBI" id="CHEBI:57287"/>
        <dbReference type="ChEBI" id="CHEBI:57379"/>
        <dbReference type="ChEBI" id="CHEBI:58299"/>
        <dbReference type="EC" id="2.3.1.50"/>
    </reaction>
</comment>
<dbReference type="OrthoDB" id="65434at2759"/>
<comment type="caution">
    <text evidence="8">The sequence shown here is derived from an EMBL/GenBank/DDBJ whole genome shotgun (WGS) entry which is preliminary data.</text>
</comment>
<evidence type="ECO:0000259" key="7">
    <source>
        <dbReference type="Pfam" id="PF00155"/>
    </source>
</evidence>
<dbReference type="Pfam" id="PF00155">
    <property type="entry name" value="Aminotran_1_2"/>
    <property type="match status" value="1"/>
</dbReference>
<feature type="non-terminal residue" evidence="8">
    <location>
        <position position="1"/>
    </location>
</feature>
<evidence type="ECO:0000256" key="6">
    <source>
        <dbReference type="RuleBase" id="RU003693"/>
    </source>
</evidence>
<dbReference type="Proteomes" id="UP000708208">
    <property type="component" value="Unassembled WGS sequence"/>
</dbReference>
<dbReference type="GO" id="GO:0016020">
    <property type="term" value="C:membrane"/>
    <property type="evidence" value="ECO:0007669"/>
    <property type="project" value="GOC"/>
</dbReference>
<name>A0A8J2KMW6_9HEXA</name>
<sequence length="281" mass="30972">MGSYNYLGFAENTGPCAEASSVSVRKGGITTASTRAEVGNARYIVELERLVARFVGVDAALTCAMGFATNSLNLPCILDDTCLVISDEKNHASIILGLRTSGATIRVFKHNNMKSLEKRLREGVVYGRPKTHLPWKKIFIVVEGVYSMEGTIVKLPEILDLKRKYKAYLYLDEAHSIGAVGPHGRGVCDYWGVDPRQVDILMGTFTKSFGSAGGYIAGPKDFIESLRKRSHAQTYGGPMSAPVAEQIMSSMRIIMGEDGTEDGVRRIHQLARNSRYFRQRL</sequence>
<evidence type="ECO:0000256" key="1">
    <source>
        <dbReference type="ARBA" id="ARBA00008392"/>
    </source>
</evidence>
<feature type="domain" description="Aminotransferase class I/classII large" evidence="7">
    <location>
        <begin position="2"/>
        <end position="281"/>
    </location>
</feature>
<dbReference type="PROSITE" id="PS00599">
    <property type="entry name" value="AA_TRANSFER_CLASS_2"/>
    <property type="match status" value="1"/>
</dbReference>
<dbReference type="InterPro" id="IPR050087">
    <property type="entry name" value="AON_synthase_class-II"/>
</dbReference>
<dbReference type="AlphaFoldDB" id="A0A8J2KMW6"/>
<protein>
    <recommendedName>
        <fullName evidence="2">serine C-palmitoyltransferase</fullName>
        <ecNumber evidence="2">2.3.1.50</ecNumber>
    </recommendedName>
</protein>
<accession>A0A8J2KMW6</accession>
<keyword evidence="4 6" id="KW-0663">Pyridoxal phosphate</keyword>
<dbReference type="GO" id="GO:0030170">
    <property type="term" value="F:pyridoxal phosphate binding"/>
    <property type="evidence" value="ECO:0007669"/>
    <property type="project" value="InterPro"/>
</dbReference>
<dbReference type="PANTHER" id="PTHR13693">
    <property type="entry name" value="CLASS II AMINOTRANSFERASE/8-AMINO-7-OXONONANOATE SYNTHASE"/>
    <property type="match status" value="1"/>
</dbReference>
<dbReference type="GO" id="GO:0046512">
    <property type="term" value="P:sphingosine biosynthetic process"/>
    <property type="evidence" value="ECO:0007669"/>
    <property type="project" value="TreeGrafter"/>
</dbReference>
<proteinExistence type="inferred from homology"/>
<organism evidence="8 9">
    <name type="scientific">Allacma fusca</name>
    <dbReference type="NCBI Taxonomy" id="39272"/>
    <lineage>
        <taxon>Eukaryota</taxon>
        <taxon>Metazoa</taxon>
        <taxon>Ecdysozoa</taxon>
        <taxon>Arthropoda</taxon>
        <taxon>Hexapoda</taxon>
        <taxon>Collembola</taxon>
        <taxon>Symphypleona</taxon>
        <taxon>Sminthuridae</taxon>
        <taxon>Allacma</taxon>
    </lineage>
</organism>
<evidence type="ECO:0000256" key="4">
    <source>
        <dbReference type="ARBA" id="ARBA00022898"/>
    </source>
</evidence>
<evidence type="ECO:0000256" key="5">
    <source>
        <dbReference type="ARBA" id="ARBA00048528"/>
    </source>
</evidence>
<dbReference type="EC" id="2.3.1.50" evidence="2"/>
<dbReference type="InterPro" id="IPR001917">
    <property type="entry name" value="Aminotrans_II_pyridoxalP_BS"/>
</dbReference>
<evidence type="ECO:0000313" key="8">
    <source>
        <dbReference type="EMBL" id="CAG7815979.1"/>
    </source>
</evidence>
<comment type="similarity">
    <text evidence="1 6">Belongs to the class-II pyridoxal-phosphate-dependent aminotransferase family.</text>
</comment>
<keyword evidence="3" id="KW-0808">Transferase</keyword>
<dbReference type="EMBL" id="CAJVCH010358087">
    <property type="protein sequence ID" value="CAG7815979.1"/>
    <property type="molecule type" value="Genomic_DNA"/>
</dbReference>
<keyword evidence="9" id="KW-1185">Reference proteome</keyword>
<evidence type="ECO:0000256" key="2">
    <source>
        <dbReference type="ARBA" id="ARBA00013220"/>
    </source>
</evidence>